<reference evidence="5 6" key="1">
    <citation type="journal article" date="2014" name="Int. J. Syst. Evol. Microbiol.">
        <title>Oceanisphaera profunda sp. nov., a marine bacterium isolated from deep-sea sediment, and emended description of the genus Oceanisphaera.</title>
        <authorList>
            <person name="Xu Z."/>
            <person name="Zhang X.Y."/>
            <person name="Su H.N."/>
            <person name="Yu Z.C."/>
            <person name="Liu C."/>
            <person name="Li H."/>
            <person name="Chen X.L."/>
            <person name="Song X.Y."/>
            <person name="Xie B.B."/>
            <person name="Qin Q.L."/>
            <person name="Zhou B.C."/>
            <person name="Shi M."/>
            <person name="Huang Y."/>
            <person name="Zhang Y.Z."/>
        </authorList>
    </citation>
    <scope>NUCLEOTIDE SEQUENCE [LARGE SCALE GENOMIC DNA]</scope>
    <source>
        <strain evidence="5 6">SM1222</strain>
    </source>
</reference>
<dbReference type="RefSeq" id="WP_087038251.1">
    <property type="nucleotide sequence ID" value="NZ_CP021377.1"/>
</dbReference>
<gene>
    <name evidence="5" type="ORF">CBP31_13805</name>
</gene>
<accession>A0A1Y0D7Q2</accession>
<keyword evidence="6" id="KW-1185">Reference proteome</keyword>
<organism evidence="5 6">
    <name type="scientific">Oceanisphaera profunda</name>
    <dbReference type="NCBI Taxonomy" id="1416627"/>
    <lineage>
        <taxon>Bacteria</taxon>
        <taxon>Pseudomonadati</taxon>
        <taxon>Pseudomonadota</taxon>
        <taxon>Gammaproteobacteria</taxon>
        <taxon>Aeromonadales</taxon>
        <taxon>Aeromonadaceae</taxon>
        <taxon>Oceanisphaera</taxon>
    </lineage>
</organism>
<keyword evidence="3" id="KW-1133">Transmembrane helix</keyword>
<feature type="coiled-coil region" evidence="1">
    <location>
        <begin position="163"/>
        <end position="232"/>
    </location>
</feature>
<evidence type="ECO:0000313" key="6">
    <source>
        <dbReference type="Proteomes" id="UP000243937"/>
    </source>
</evidence>
<dbReference type="InterPro" id="IPR007569">
    <property type="entry name" value="DUF559"/>
</dbReference>
<evidence type="ECO:0000256" key="1">
    <source>
        <dbReference type="SAM" id="Coils"/>
    </source>
</evidence>
<evidence type="ECO:0000256" key="3">
    <source>
        <dbReference type="SAM" id="Phobius"/>
    </source>
</evidence>
<feature type="domain" description="DUF559" evidence="4">
    <location>
        <begin position="54"/>
        <end position="122"/>
    </location>
</feature>
<evidence type="ECO:0000259" key="4">
    <source>
        <dbReference type="Pfam" id="PF04480"/>
    </source>
</evidence>
<keyword evidence="3" id="KW-0812">Transmembrane</keyword>
<feature type="region of interest" description="Disordered" evidence="2">
    <location>
        <begin position="287"/>
        <end position="309"/>
    </location>
</feature>
<dbReference type="Gene3D" id="3.40.960.10">
    <property type="entry name" value="VSR Endonuclease"/>
    <property type="match status" value="1"/>
</dbReference>
<sequence>MNIDYWIKINEANFGSPFEKIFAIKVLAKTNVIDLSAVSTQYHFKDLDGKNRYCDFVIQEGSIKIAIEIDGYDKRNTGQGMSHDDFIDWQRRQAALTAYGWHVLRFANRDVDNEPERCKRYIELLLRDQRSKSQHQANLEEAIGQLNYQLKVAQSHTGSGEETNKLQKEINLLKNQLQLAQATQPLDSSDKNDLGLLVVRLEQEKKELIAAHDKVKAEKNQLTASNTQLKDQSRFLDGENNTMRTTVWAFTVIIGIIVAAGAYVFTNGSAVQAPALAFDNAPAHRMQSSASQEAHPVAQSVDSRASRESAAIPTTSCDSAIDWRLAKNYVDQQIAVRGTVAEYRYMPNVKGAPTWINLGAKYPAPDRLAVVIWGDDRNKFGRALSKNLINRQICTIGTIKLRDGTPQMALKWPRELVFQ</sequence>
<dbReference type="EMBL" id="CP021377">
    <property type="protein sequence ID" value="ART83572.1"/>
    <property type="molecule type" value="Genomic_DNA"/>
</dbReference>
<dbReference type="Proteomes" id="UP000243937">
    <property type="component" value="Chromosome"/>
</dbReference>
<protein>
    <recommendedName>
        <fullName evidence="4">DUF559 domain-containing protein</fullName>
    </recommendedName>
</protein>
<dbReference type="OrthoDB" id="5902456at2"/>
<proteinExistence type="predicted"/>
<dbReference type="Pfam" id="PF04480">
    <property type="entry name" value="DUF559"/>
    <property type="match status" value="1"/>
</dbReference>
<name>A0A1Y0D7Q2_9GAMM</name>
<dbReference type="KEGG" id="opf:CBP31_13805"/>
<evidence type="ECO:0000256" key="2">
    <source>
        <dbReference type="SAM" id="MobiDB-lite"/>
    </source>
</evidence>
<evidence type="ECO:0000313" key="5">
    <source>
        <dbReference type="EMBL" id="ART83572.1"/>
    </source>
</evidence>
<keyword evidence="3" id="KW-0472">Membrane</keyword>
<keyword evidence="1" id="KW-0175">Coiled coil</keyword>
<feature type="transmembrane region" description="Helical" evidence="3">
    <location>
        <begin position="247"/>
        <end position="265"/>
    </location>
</feature>
<dbReference type="AlphaFoldDB" id="A0A1Y0D7Q2"/>